<dbReference type="InterPro" id="IPR023214">
    <property type="entry name" value="HAD_sf"/>
</dbReference>
<evidence type="ECO:0000256" key="5">
    <source>
        <dbReference type="ARBA" id="ARBA00004708"/>
    </source>
</evidence>
<dbReference type="SUPFAM" id="SSF56784">
    <property type="entry name" value="HAD-like"/>
    <property type="match status" value="1"/>
</dbReference>
<dbReference type="NCBIfam" id="TIGR01656">
    <property type="entry name" value="Histidinol-ppas"/>
    <property type="match status" value="1"/>
</dbReference>
<dbReference type="GO" id="GO:0034200">
    <property type="term" value="F:D-glycero-beta-D-manno-heptose 1,7-bisphosphate 7-phosphatase activity"/>
    <property type="evidence" value="ECO:0007669"/>
    <property type="project" value="UniProtKB-EC"/>
</dbReference>
<reference evidence="18 19" key="1">
    <citation type="submission" date="2015-11" db="EMBL/GenBank/DDBJ databases">
        <title>Genomic analysis of 38 Legionella species identifies large and diverse effector repertoires.</title>
        <authorList>
            <person name="Burstein D."/>
            <person name="Amaro F."/>
            <person name="Zusman T."/>
            <person name="Lifshitz Z."/>
            <person name="Cohen O."/>
            <person name="Gilbert J.A."/>
            <person name="Pupko T."/>
            <person name="Shuman H.A."/>
            <person name="Segal G."/>
        </authorList>
    </citation>
    <scope>NUCLEOTIDE SEQUENCE [LARGE SCALE GENOMIC DNA]</scope>
    <source>
        <strain evidence="18 19">Mt.St.Helens-9</strain>
    </source>
</reference>
<proteinExistence type="inferred from homology"/>
<feature type="binding site" evidence="17">
    <location>
        <position position="90"/>
    </location>
    <ligand>
        <name>Zn(2+)</name>
        <dbReference type="ChEBI" id="CHEBI:29105"/>
    </ligand>
</feature>
<dbReference type="GO" id="GO:0005975">
    <property type="term" value="P:carbohydrate metabolic process"/>
    <property type="evidence" value="ECO:0007669"/>
    <property type="project" value="InterPro"/>
</dbReference>
<comment type="cofactor">
    <cofactor evidence="2 17">
        <name>Mg(2+)</name>
        <dbReference type="ChEBI" id="CHEBI:18420"/>
    </cofactor>
</comment>
<dbReference type="Gene3D" id="3.40.50.1000">
    <property type="entry name" value="HAD superfamily/HAD-like"/>
    <property type="match status" value="1"/>
</dbReference>
<feature type="binding site" evidence="17">
    <location>
        <position position="92"/>
    </location>
    <ligand>
        <name>Zn(2+)</name>
        <dbReference type="ChEBI" id="CHEBI:29105"/>
    </ligand>
</feature>
<evidence type="ECO:0000256" key="11">
    <source>
        <dbReference type="ARBA" id="ARBA00022842"/>
    </source>
</evidence>
<evidence type="ECO:0000256" key="14">
    <source>
        <dbReference type="PIRNR" id="PIRNR004682"/>
    </source>
</evidence>
<comment type="subunit">
    <text evidence="6">Monomer.</text>
</comment>
<dbReference type="GO" id="GO:0046872">
    <property type="term" value="F:metal ion binding"/>
    <property type="evidence" value="ECO:0007669"/>
    <property type="project" value="UniProtKB-KW"/>
</dbReference>
<dbReference type="InterPro" id="IPR036412">
    <property type="entry name" value="HAD-like_sf"/>
</dbReference>
<dbReference type="InterPro" id="IPR004446">
    <property type="entry name" value="Heptose_bisP_phosphatase"/>
</dbReference>
<evidence type="ECO:0000256" key="12">
    <source>
        <dbReference type="ARBA" id="ARBA00023277"/>
    </source>
</evidence>
<dbReference type="PATRIC" id="fig|452.5.peg.3190"/>
<keyword evidence="8 17" id="KW-0479">Metal-binding</keyword>
<evidence type="ECO:0000313" key="19">
    <source>
        <dbReference type="Proteomes" id="UP000054877"/>
    </source>
</evidence>
<dbReference type="OrthoDB" id="9781367at2"/>
<dbReference type="STRING" id="452.Lspi_2883"/>
<keyword evidence="11 17" id="KW-0460">Magnesium</keyword>
<evidence type="ECO:0000256" key="8">
    <source>
        <dbReference type="ARBA" id="ARBA00022723"/>
    </source>
</evidence>
<dbReference type="NCBIfam" id="NF006506">
    <property type="entry name" value="PRK08942.1"/>
    <property type="match status" value="1"/>
</dbReference>
<keyword evidence="7 14" id="KW-0963">Cytoplasm</keyword>
<feature type="site" description="Stabilizes the phosphoryl group" evidence="16">
    <location>
        <position position="51"/>
    </location>
</feature>
<comment type="subcellular location">
    <subcellularLocation>
        <location evidence="4 14">Cytoplasm</location>
    </subcellularLocation>
</comment>
<feature type="binding site" evidence="17">
    <location>
        <position position="100"/>
    </location>
    <ligand>
        <name>Zn(2+)</name>
        <dbReference type="ChEBI" id="CHEBI:29105"/>
    </ligand>
</feature>
<dbReference type="EC" id="3.1.3.-" evidence="14"/>
<dbReference type="NCBIfam" id="TIGR01662">
    <property type="entry name" value="HAD-SF-IIIA"/>
    <property type="match status" value="1"/>
</dbReference>
<keyword evidence="19" id="KW-1185">Reference proteome</keyword>
<evidence type="ECO:0000256" key="13">
    <source>
        <dbReference type="ARBA" id="ARBA00061616"/>
    </source>
</evidence>
<evidence type="ECO:0000256" key="3">
    <source>
        <dbReference type="ARBA" id="ARBA00001947"/>
    </source>
</evidence>
<comment type="similarity">
    <text evidence="13 14">Belongs to the gmhB family.</text>
</comment>
<evidence type="ECO:0000256" key="16">
    <source>
        <dbReference type="PIRSR" id="PIRSR004682-3"/>
    </source>
</evidence>
<feature type="site" description="Stabilizes the phosphoryl group" evidence="16">
    <location>
        <position position="102"/>
    </location>
</feature>
<evidence type="ECO:0000256" key="1">
    <source>
        <dbReference type="ARBA" id="ARBA00001226"/>
    </source>
</evidence>
<feature type="binding site" evidence="17">
    <location>
        <position position="98"/>
    </location>
    <ligand>
        <name>Zn(2+)</name>
        <dbReference type="ChEBI" id="CHEBI:29105"/>
    </ligand>
</feature>
<evidence type="ECO:0000256" key="4">
    <source>
        <dbReference type="ARBA" id="ARBA00004496"/>
    </source>
</evidence>
<feature type="active site" description="Nucleophile" evidence="15">
    <location>
        <position position="8"/>
    </location>
</feature>
<dbReference type="AlphaFoldDB" id="A0A0W0YX60"/>
<feature type="binding site" evidence="17">
    <location>
        <position position="8"/>
    </location>
    <ligand>
        <name>Mg(2+)</name>
        <dbReference type="ChEBI" id="CHEBI:18420"/>
    </ligand>
</feature>
<evidence type="ECO:0000313" key="18">
    <source>
        <dbReference type="EMBL" id="KTD61263.1"/>
    </source>
</evidence>
<dbReference type="Pfam" id="PF13242">
    <property type="entry name" value="Hydrolase_like"/>
    <property type="match status" value="1"/>
</dbReference>
<feature type="binding site" evidence="17">
    <location>
        <position position="10"/>
    </location>
    <ligand>
        <name>Mg(2+)</name>
        <dbReference type="ChEBI" id="CHEBI:18420"/>
    </ligand>
</feature>
<dbReference type="GO" id="GO:0005737">
    <property type="term" value="C:cytoplasm"/>
    <property type="evidence" value="ECO:0007669"/>
    <property type="project" value="UniProtKB-SubCell"/>
</dbReference>
<gene>
    <name evidence="18" type="ORF">Lspi_2883</name>
</gene>
<evidence type="ECO:0000256" key="17">
    <source>
        <dbReference type="PIRSR" id="PIRSR004682-4"/>
    </source>
</evidence>
<dbReference type="PANTHER" id="PTHR42891">
    <property type="entry name" value="D-GLYCERO-BETA-D-MANNO-HEPTOSE-1,7-BISPHOSPHATE 7-PHOSPHATASE"/>
    <property type="match status" value="1"/>
</dbReference>
<dbReference type="EMBL" id="LNYX01000034">
    <property type="protein sequence ID" value="KTD61263.1"/>
    <property type="molecule type" value="Genomic_DNA"/>
</dbReference>
<evidence type="ECO:0000256" key="6">
    <source>
        <dbReference type="ARBA" id="ARBA00011245"/>
    </source>
</evidence>
<organism evidence="18 19">
    <name type="scientific">Legionella spiritensis</name>
    <dbReference type="NCBI Taxonomy" id="452"/>
    <lineage>
        <taxon>Bacteria</taxon>
        <taxon>Pseudomonadati</taxon>
        <taxon>Pseudomonadota</taxon>
        <taxon>Gammaproteobacteria</taxon>
        <taxon>Legionellales</taxon>
        <taxon>Legionellaceae</taxon>
        <taxon>Legionella</taxon>
    </lineage>
</organism>
<feature type="binding site" evidence="17">
    <location>
        <position position="127"/>
    </location>
    <ligand>
        <name>Mg(2+)</name>
        <dbReference type="ChEBI" id="CHEBI:18420"/>
    </ligand>
</feature>
<evidence type="ECO:0000256" key="2">
    <source>
        <dbReference type="ARBA" id="ARBA00001946"/>
    </source>
</evidence>
<comment type="pathway">
    <text evidence="5">Nucleotide-sugar biosynthesis; ADP-L-glycero-beta-D-manno-heptose biosynthesis; ADP-L-glycero-beta-D-manno-heptose from D-glycero-beta-D-manno-heptose 7-phosphate: step 2/4.</text>
</comment>
<comment type="caution">
    <text evidence="18">The sequence shown here is derived from an EMBL/GenBank/DDBJ whole genome shotgun (WGS) entry which is preliminary data.</text>
</comment>
<sequence length="184" mass="19779">MNKFIVLDRDGVINFDSPHYIKTVGEFIPIPGSIKAIARLTEAGYTIGIATNQSGIARGYYSEHVLADIHDSMLSEIGKAGGEIAAVAYCPHLPDTGCSCRKPAPGMLLKLADSFHCSPAALIFAGDRISDIQAAEAVGATPIMILSSMTDRELLKSYPHVPVYSSLSAYVDDLLRRENEGVRP</sequence>
<protein>
    <recommendedName>
        <fullName evidence="14">D,D-heptose 1,7-bisphosphate phosphatase</fullName>
        <ecNumber evidence="14">3.1.3.-</ecNumber>
    </recommendedName>
</protein>
<evidence type="ECO:0000256" key="10">
    <source>
        <dbReference type="ARBA" id="ARBA00022833"/>
    </source>
</evidence>
<evidence type="ECO:0000256" key="9">
    <source>
        <dbReference type="ARBA" id="ARBA00022801"/>
    </source>
</evidence>
<dbReference type="Proteomes" id="UP000054877">
    <property type="component" value="Unassembled WGS sequence"/>
</dbReference>
<dbReference type="RefSeq" id="WP_058484786.1">
    <property type="nucleotide sequence ID" value="NZ_CAAAII010000007.1"/>
</dbReference>
<dbReference type="PANTHER" id="PTHR42891:SF1">
    <property type="entry name" value="D-GLYCERO-BETA-D-MANNO-HEPTOSE-1,7-BISPHOSPHATE 7-PHOSPHATASE"/>
    <property type="match status" value="1"/>
</dbReference>
<keyword evidence="12 14" id="KW-0119">Carbohydrate metabolism</keyword>
<dbReference type="CDD" id="cd07503">
    <property type="entry name" value="HAD_HisB-N"/>
    <property type="match status" value="1"/>
</dbReference>
<keyword evidence="9 14" id="KW-0378">Hydrolase</keyword>
<dbReference type="PIRSF" id="PIRSF004682">
    <property type="entry name" value="GmhB"/>
    <property type="match status" value="1"/>
</dbReference>
<feature type="active site" description="Proton donor" evidence="15">
    <location>
        <position position="10"/>
    </location>
</feature>
<feature type="site" description="Contributes to substrate recognition" evidence="16">
    <location>
        <position position="101"/>
    </location>
</feature>
<evidence type="ECO:0000256" key="15">
    <source>
        <dbReference type="PIRSR" id="PIRSR004682-1"/>
    </source>
</evidence>
<dbReference type="InterPro" id="IPR006543">
    <property type="entry name" value="Histidinol-phos"/>
</dbReference>
<accession>A0A0W0YX60</accession>
<comment type="catalytic activity">
    <reaction evidence="1">
        <text>D-glycero-beta-D-manno-heptose 1,7-bisphosphate + H2O = D-glycero-beta-D-manno-heptose 1-phosphate + phosphate</text>
        <dbReference type="Rhea" id="RHEA:28518"/>
        <dbReference type="ChEBI" id="CHEBI:15377"/>
        <dbReference type="ChEBI" id="CHEBI:43474"/>
        <dbReference type="ChEBI" id="CHEBI:60208"/>
        <dbReference type="ChEBI" id="CHEBI:61593"/>
        <dbReference type="EC" id="3.1.3.82"/>
    </reaction>
</comment>
<dbReference type="InterPro" id="IPR006549">
    <property type="entry name" value="HAD-SF_hydro_IIIA"/>
</dbReference>
<name>A0A0W0YX60_LEGSP</name>
<keyword evidence="10 17" id="KW-0862">Zinc</keyword>
<comment type="cofactor">
    <cofactor evidence="3 17">
        <name>Zn(2+)</name>
        <dbReference type="ChEBI" id="CHEBI:29105"/>
    </cofactor>
</comment>
<evidence type="ECO:0000256" key="7">
    <source>
        <dbReference type="ARBA" id="ARBA00022490"/>
    </source>
</evidence>
<dbReference type="FunFam" id="3.40.50.1000:FF:000168">
    <property type="entry name" value="D,D-heptose 1,7-bisphosphate phosphatase"/>
    <property type="match status" value="1"/>
</dbReference>